<dbReference type="InterPro" id="IPR016181">
    <property type="entry name" value="Acyl_CoA_acyltransferase"/>
</dbReference>
<dbReference type="PANTHER" id="PTHR30602">
    <property type="entry name" value="AMINO-ACID ACETYLTRANSFERASE"/>
    <property type="match status" value="1"/>
</dbReference>
<evidence type="ECO:0000256" key="7">
    <source>
        <dbReference type="SAM" id="MobiDB-lite"/>
    </source>
</evidence>
<feature type="region of interest" description="Disordered" evidence="7">
    <location>
        <begin position="540"/>
        <end position="568"/>
    </location>
</feature>
<evidence type="ECO:0000313" key="10">
    <source>
        <dbReference type="Proteomes" id="UP001516023"/>
    </source>
</evidence>
<comment type="caution">
    <text evidence="9">The sequence shown here is derived from an EMBL/GenBank/DDBJ whole genome shotgun (WGS) entry which is preliminary data.</text>
</comment>
<dbReference type="NCBIfam" id="TIGR01890">
    <property type="entry name" value="N-Ac-Glu-synth"/>
    <property type="match status" value="1"/>
</dbReference>
<keyword evidence="10" id="KW-1185">Reference proteome</keyword>
<dbReference type="InterPro" id="IPR036393">
    <property type="entry name" value="AceGlu_kinase-like_sf"/>
</dbReference>
<evidence type="ECO:0000313" key="9">
    <source>
        <dbReference type="EMBL" id="KAL3798555.1"/>
    </source>
</evidence>
<accession>A0ABD3QLL7</accession>
<gene>
    <name evidence="9" type="ORF">HJC23_011859</name>
</gene>
<dbReference type="Pfam" id="PF00696">
    <property type="entry name" value="AA_kinase"/>
    <property type="match status" value="1"/>
</dbReference>
<dbReference type="HAMAP" id="MF_01105">
    <property type="entry name" value="N_acetyl_glu_synth"/>
    <property type="match status" value="1"/>
</dbReference>
<evidence type="ECO:0000256" key="2">
    <source>
        <dbReference type="ARBA" id="ARBA00009145"/>
    </source>
</evidence>
<evidence type="ECO:0000256" key="4">
    <source>
        <dbReference type="ARBA" id="ARBA00022679"/>
    </source>
</evidence>
<dbReference type="PANTHER" id="PTHR30602:SF12">
    <property type="entry name" value="AMINO-ACID ACETYLTRANSFERASE NAGS1, CHLOROPLASTIC-RELATED"/>
    <property type="match status" value="1"/>
</dbReference>
<dbReference type="EMBL" id="JABMIG020000045">
    <property type="protein sequence ID" value="KAL3798555.1"/>
    <property type="molecule type" value="Genomic_DNA"/>
</dbReference>
<feature type="compositionally biased region" description="Basic and acidic residues" evidence="7">
    <location>
        <begin position="540"/>
        <end position="550"/>
    </location>
</feature>
<dbReference type="AlphaFoldDB" id="A0ABD3QLL7"/>
<keyword evidence="5" id="KW-0012">Acyltransferase</keyword>
<evidence type="ECO:0000256" key="3">
    <source>
        <dbReference type="ARBA" id="ARBA00012697"/>
    </source>
</evidence>
<evidence type="ECO:0000256" key="1">
    <source>
        <dbReference type="ARBA" id="ARBA00004925"/>
    </source>
</evidence>
<comment type="pathway">
    <text evidence="1">Amino-acid biosynthesis; L-arginine biosynthesis; N(2)-acetyl-L-ornithine from L-glutamate: step 1/4.</text>
</comment>
<dbReference type="EC" id="2.3.1.1" evidence="3"/>
<feature type="region of interest" description="Disordered" evidence="7">
    <location>
        <begin position="140"/>
        <end position="245"/>
    </location>
</feature>
<feature type="compositionally biased region" description="Basic and acidic residues" evidence="7">
    <location>
        <begin position="399"/>
        <end position="416"/>
    </location>
</feature>
<protein>
    <recommendedName>
        <fullName evidence="3">amino-acid N-acetyltransferase</fullName>
        <ecNumber evidence="3">2.3.1.1</ecNumber>
    </recommendedName>
</protein>
<dbReference type="Pfam" id="PF00583">
    <property type="entry name" value="Acetyltransf_1"/>
    <property type="match status" value="1"/>
</dbReference>
<dbReference type="PROSITE" id="PS51186">
    <property type="entry name" value="GNAT"/>
    <property type="match status" value="1"/>
</dbReference>
<proteinExistence type="inferred from homology"/>
<dbReference type="InterPro" id="IPR001048">
    <property type="entry name" value="Asp/Glu/Uridylate_kinase"/>
</dbReference>
<comment type="similarity">
    <text evidence="2">Belongs to the acetyltransferase family. ArgA subfamily.</text>
</comment>
<evidence type="ECO:0000259" key="8">
    <source>
        <dbReference type="PROSITE" id="PS51186"/>
    </source>
</evidence>
<dbReference type="SUPFAM" id="SSF55729">
    <property type="entry name" value="Acyl-CoA N-acyltransferases (Nat)"/>
    <property type="match status" value="1"/>
</dbReference>
<feature type="region of interest" description="Disordered" evidence="7">
    <location>
        <begin position="399"/>
        <end position="421"/>
    </location>
</feature>
<dbReference type="Proteomes" id="UP001516023">
    <property type="component" value="Unassembled WGS sequence"/>
</dbReference>
<keyword evidence="4" id="KW-0808">Transferase</keyword>
<organism evidence="9 10">
    <name type="scientific">Cyclotella cryptica</name>
    <dbReference type="NCBI Taxonomy" id="29204"/>
    <lineage>
        <taxon>Eukaryota</taxon>
        <taxon>Sar</taxon>
        <taxon>Stramenopiles</taxon>
        <taxon>Ochrophyta</taxon>
        <taxon>Bacillariophyta</taxon>
        <taxon>Coscinodiscophyceae</taxon>
        <taxon>Thalassiosirophycidae</taxon>
        <taxon>Stephanodiscales</taxon>
        <taxon>Stephanodiscaceae</taxon>
        <taxon>Cyclotella</taxon>
    </lineage>
</organism>
<dbReference type="GO" id="GO:0140085">
    <property type="term" value="F:L-amino-acid N-acetyltransferase activity"/>
    <property type="evidence" value="ECO:0007669"/>
    <property type="project" value="UniProtKB-ARBA"/>
</dbReference>
<sequence length="1107" mass="122193">MKTAPFSSIAITAASALASYFITPSMGFSKSILRTGNILNTAKRRGATVTTVSFAPATSRPIVASPGVLYGSSSRRRLGSPLLFAPHNFFHTNGDESSLPWTPIRETERGAALAATSSSKILPYRPSIKHALTSTTTRLHMKPHHGTEGFRDAIRGGQGYITPRGGNNDGVEDRGNRGVARRGQPLVRKGQQQQQQQQPPPPEQQPSPQSSGYSFPKLTPGHQHDINAQPPTNTPSPVDEATQKQQARILQMKQRQQVRTARLNVLAQGGRKKPPLLADAAADNPKVVDLMVGEEVCDPLDPTSKDHCLENFREGRESAQYMKSMGLDIVLGGTGKRNIFNRIDSSVSRKGVGDSAVSTVDISEEEKDGEGIVQDSMMDASPRAGRKEDDVSGVLEVTRSEQEDATESIKDGRVDGESLPSTSRVDRFDMIRGPLSENFRNGARMATFKQPEFMQVSKVSTTSFNFEEEEEEEEELDLLEDDFDSSFEDIELELEELDHLVDGGEVFNNDDIVEEENDDVYNRTADVIADYFERQQKLMEDKSEEDHSTSHDSGTAVSGKSPPKLLSIDPNSIQIIPLDEVRVDGENESLSSSVSRSIQSDFLENASPSKQYSMRNLQGAALGSFVKMFRGSASYIANHRGTLAVYHIPGELLAWEGFPGLMDDIALTWLLGMKIVLVAGCRHQIDIRLEDGDDVEHHIGGKVMMSSIRVTDEDTLRVVKEEAGFVRFEIERRLARSLRMHGALVKGSENLVGNVVSGNFYSAQPFGVLDGIDYCWSGFPRKVEIERIRQVHETNDIVLLTSLGVSPSGEIFNVNSEFLAATAAGALGASKIIYFNVHGTSFQNKITKKPVQNLRVSDARNLLAHYKMRIHPKGFALVDLDEDSPHQVVLRAPGSMETLIKVGYSMVALEKGVKRAHILAPENGALVQELYTRDGCGTLISRDIYEGIRRADVNDVSGIYELIEPLVRSGTLVERPKSQLEKEVLSYYVYTLDGLVVATGQLKRFEGGFAEIGCLVVSKDYRRGGRGDAMLGYLERLALQCGASKVFVLSTQTMEWFVERGFKEVPVASLPPSRQALYNTKRKSKIYMKEIDGDRDLDAAELWWSNK</sequence>
<reference evidence="9 10" key="1">
    <citation type="journal article" date="2020" name="G3 (Bethesda)">
        <title>Improved Reference Genome for Cyclotella cryptica CCMP332, a Model for Cell Wall Morphogenesis, Salinity Adaptation, and Lipid Production in Diatoms (Bacillariophyta).</title>
        <authorList>
            <person name="Roberts W.R."/>
            <person name="Downey K.M."/>
            <person name="Ruck E.C."/>
            <person name="Traller J.C."/>
            <person name="Alverson A.J."/>
        </authorList>
    </citation>
    <scope>NUCLEOTIDE SEQUENCE [LARGE SCALE GENOMIC DNA]</scope>
    <source>
        <strain evidence="9 10">CCMP332</strain>
    </source>
</reference>
<evidence type="ECO:0000256" key="5">
    <source>
        <dbReference type="ARBA" id="ARBA00023315"/>
    </source>
</evidence>
<name>A0ABD3QLL7_9STRA</name>
<dbReference type="Gene3D" id="3.40.1160.10">
    <property type="entry name" value="Acetylglutamate kinase-like"/>
    <property type="match status" value="1"/>
</dbReference>
<feature type="domain" description="N-acetyltransferase" evidence="8">
    <location>
        <begin position="946"/>
        <end position="1084"/>
    </location>
</feature>
<dbReference type="InterPro" id="IPR010167">
    <property type="entry name" value="NH2A_AcTrfase"/>
</dbReference>
<dbReference type="SUPFAM" id="SSF53633">
    <property type="entry name" value="Carbamate kinase-like"/>
    <property type="match status" value="1"/>
</dbReference>
<feature type="compositionally biased region" description="Basic and acidic residues" evidence="7">
    <location>
        <begin position="145"/>
        <end position="154"/>
    </location>
</feature>
<dbReference type="NCBIfam" id="NF003641">
    <property type="entry name" value="PRK05279.1"/>
    <property type="match status" value="1"/>
</dbReference>
<dbReference type="Gene3D" id="3.40.630.30">
    <property type="match status" value="1"/>
</dbReference>
<comment type="catalytic activity">
    <reaction evidence="6">
        <text>L-glutamate + acetyl-CoA = N-acetyl-L-glutamate + CoA + H(+)</text>
        <dbReference type="Rhea" id="RHEA:24292"/>
        <dbReference type="ChEBI" id="CHEBI:15378"/>
        <dbReference type="ChEBI" id="CHEBI:29985"/>
        <dbReference type="ChEBI" id="CHEBI:44337"/>
        <dbReference type="ChEBI" id="CHEBI:57287"/>
        <dbReference type="ChEBI" id="CHEBI:57288"/>
        <dbReference type="EC" id="2.3.1.1"/>
    </reaction>
</comment>
<dbReference type="CDD" id="cd04301">
    <property type="entry name" value="NAT_SF"/>
    <property type="match status" value="1"/>
</dbReference>
<dbReference type="InterPro" id="IPR000182">
    <property type="entry name" value="GNAT_dom"/>
</dbReference>
<evidence type="ECO:0000256" key="6">
    <source>
        <dbReference type="ARBA" id="ARBA00048372"/>
    </source>
</evidence>